<feature type="transmembrane region" description="Helical" evidence="1">
    <location>
        <begin position="6"/>
        <end position="29"/>
    </location>
</feature>
<accession>R8VYA8</accession>
<protein>
    <submittedName>
        <fullName evidence="2">Uncharacterized protein</fullName>
    </submittedName>
</protein>
<dbReference type="PROSITE" id="PS51257">
    <property type="entry name" value="PROKAR_LIPOPROTEIN"/>
    <property type="match status" value="1"/>
</dbReference>
<dbReference type="AlphaFoldDB" id="R8VYA8"/>
<evidence type="ECO:0000256" key="1">
    <source>
        <dbReference type="SAM" id="Phobius"/>
    </source>
</evidence>
<comment type="caution">
    <text evidence="2">The sequence shown here is derived from an EMBL/GenBank/DDBJ whole genome shotgun (WGS) entry which is preliminary data.</text>
</comment>
<keyword evidence="1" id="KW-0812">Transmembrane</keyword>
<dbReference type="Proteomes" id="UP000013981">
    <property type="component" value="Unassembled WGS sequence"/>
</dbReference>
<keyword evidence="1" id="KW-1133">Transmembrane helix</keyword>
<sequence>MNKGLSIGVFILGLLMTGLSLTVMILGACGMGARDRNEY</sequence>
<gene>
    <name evidence="2" type="ORF">HMPREF1526_01972</name>
</gene>
<dbReference type="PATRIC" id="fig|1203606.4.peg.1927"/>
<dbReference type="HOGENOM" id="CLU_3306282_0_0_9"/>
<reference evidence="2 3" key="1">
    <citation type="submission" date="2013-01" db="EMBL/GenBank/DDBJ databases">
        <title>The Genome Sequence of Butyricicoccus pullicaecorum 1.2.</title>
        <authorList>
            <consortium name="The Broad Institute Genome Sequencing Platform"/>
            <person name="Earl A."/>
            <person name="Ward D."/>
            <person name="Feldgarden M."/>
            <person name="Gevers D."/>
            <person name="Van Immerseel F."/>
            <person name="Eeckhaut V."/>
            <person name="Walker B."/>
            <person name="Young S.K."/>
            <person name="Zeng Q."/>
            <person name="Gargeya S."/>
            <person name="Fitzgerald M."/>
            <person name="Haas B."/>
            <person name="Abouelleil A."/>
            <person name="Alvarado L."/>
            <person name="Arachchi H.M."/>
            <person name="Berlin A.M."/>
            <person name="Chapman S.B."/>
            <person name="Dewar J."/>
            <person name="Goldberg J."/>
            <person name="Griggs A."/>
            <person name="Gujja S."/>
            <person name="Hansen M."/>
            <person name="Howarth C."/>
            <person name="Imamovic A."/>
            <person name="Larimer J."/>
            <person name="McCowan C."/>
            <person name="Murphy C."/>
            <person name="Neiman D."/>
            <person name="Pearson M."/>
            <person name="Priest M."/>
            <person name="Roberts A."/>
            <person name="Saif S."/>
            <person name="Shea T."/>
            <person name="Sisk P."/>
            <person name="Sykes S."/>
            <person name="Wortman J."/>
            <person name="Nusbaum C."/>
            <person name="Birren B."/>
        </authorList>
    </citation>
    <scope>NUCLEOTIDE SEQUENCE [LARGE SCALE GENOMIC DNA]</scope>
    <source>
        <strain evidence="2 3">1.2</strain>
    </source>
</reference>
<organism evidence="2 3">
    <name type="scientific">Butyricicoccus pullicaecorum 1.2</name>
    <dbReference type="NCBI Taxonomy" id="1203606"/>
    <lineage>
        <taxon>Bacteria</taxon>
        <taxon>Bacillati</taxon>
        <taxon>Bacillota</taxon>
        <taxon>Clostridia</taxon>
        <taxon>Eubacteriales</taxon>
        <taxon>Butyricicoccaceae</taxon>
        <taxon>Butyricicoccus</taxon>
    </lineage>
</organism>
<dbReference type="EMBL" id="AQOB01000006">
    <property type="protein sequence ID" value="EOQ37281.1"/>
    <property type="molecule type" value="Genomic_DNA"/>
</dbReference>
<keyword evidence="1" id="KW-0472">Membrane</keyword>
<proteinExistence type="predicted"/>
<name>R8VYA8_9FIRM</name>
<evidence type="ECO:0000313" key="3">
    <source>
        <dbReference type="Proteomes" id="UP000013981"/>
    </source>
</evidence>
<keyword evidence="3" id="KW-1185">Reference proteome</keyword>
<evidence type="ECO:0000313" key="2">
    <source>
        <dbReference type="EMBL" id="EOQ37281.1"/>
    </source>
</evidence>